<dbReference type="InterPro" id="IPR001851">
    <property type="entry name" value="ABC_transp_permease"/>
</dbReference>
<organism evidence="10 11">
    <name type="scientific">Pseudooceanicola lipolyticus</name>
    <dbReference type="NCBI Taxonomy" id="2029104"/>
    <lineage>
        <taxon>Bacteria</taxon>
        <taxon>Pseudomonadati</taxon>
        <taxon>Pseudomonadota</taxon>
        <taxon>Alphaproteobacteria</taxon>
        <taxon>Rhodobacterales</taxon>
        <taxon>Paracoccaceae</taxon>
        <taxon>Pseudooceanicola</taxon>
    </lineage>
</organism>
<keyword evidence="6 9" id="KW-1133">Transmembrane helix</keyword>
<evidence type="ECO:0000256" key="5">
    <source>
        <dbReference type="ARBA" id="ARBA00022970"/>
    </source>
</evidence>
<evidence type="ECO:0000256" key="8">
    <source>
        <dbReference type="ARBA" id="ARBA00037998"/>
    </source>
</evidence>
<dbReference type="Pfam" id="PF02653">
    <property type="entry name" value="BPD_transp_2"/>
    <property type="match status" value="1"/>
</dbReference>
<feature type="transmembrane region" description="Helical" evidence="9">
    <location>
        <begin position="58"/>
        <end position="82"/>
    </location>
</feature>
<feature type="transmembrane region" description="Helical" evidence="9">
    <location>
        <begin position="12"/>
        <end position="38"/>
    </location>
</feature>
<reference evidence="10 11" key="1">
    <citation type="journal article" date="2018" name="Int. J. Syst. Evol. Microbiol.">
        <title>Pseudooceanicola lipolyticus sp. nov., a marine alphaproteobacterium, reclassification of Oceanicola flagellatus as Pseudooceanicola flagellatus comb. nov. and emended description of the genus Pseudooceanicola.</title>
        <authorList>
            <person name="Huang M.-M."/>
            <person name="Guo L.-L."/>
            <person name="Wu Y.-H."/>
            <person name="Lai Q.-L."/>
            <person name="Shao Z.-Z."/>
            <person name="Wang C.-S."/>
            <person name="Wu M."/>
            <person name="Xu X.-W."/>
        </authorList>
    </citation>
    <scope>NUCLEOTIDE SEQUENCE [LARGE SCALE GENOMIC DNA]</scope>
    <source>
        <strain evidence="10 11">157</strain>
    </source>
</reference>
<dbReference type="GO" id="GO:0006865">
    <property type="term" value="P:amino acid transport"/>
    <property type="evidence" value="ECO:0007669"/>
    <property type="project" value="UniProtKB-KW"/>
</dbReference>
<dbReference type="RefSeq" id="WP_100162433.1">
    <property type="nucleotide sequence ID" value="NZ_PGTB01000031.1"/>
</dbReference>
<gene>
    <name evidence="10" type="ORF">CVM52_10350</name>
</gene>
<proteinExistence type="inferred from homology"/>
<keyword evidence="3" id="KW-1003">Cell membrane</keyword>
<dbReference type="GO" id="GO:0022857">
    <property type="term" value="F:transmembrane transporter activity"/>
    <property type="evidence" value="ECO:0007669"/>
    <property type="project" value="InterPro"/>
</dbReference>
<evidence type="ECO:0000256" key="9">
    <source>
        <dbReference type="SAM" id="Phobius"/>
    </source>
</evidence>
<dbReference type="AlphaFoldDB" id="A0A2M8J1X5"/>
<protein>
    <submittedName>
        <fullName evidence="10">Branched-chain amino acid ABC transporter permease</fullName>
    </submittedName>
</protein>
<keyword evidence="5" id="KW-0029">Amino-acid transport</keyword>
<feature type="transmembrane region" description="Helical" evidence="9">
    <location>
        <begin position="94"/>
        <end position="112"/>
    </location>
</feature>
<evidence type="ECO:0000256" key="3">
    <source>
        <dbReference type="ARBA" id="ARBA00022475"/>
    </source>
</evidence>
<evidence type="ECO:0000313" key="11">
    <source>
        <dbReference type="Proteomes" id="UP000231553"/>
    </source>
</evidence>
<feature type="transmembrane region" description="Helical" evidence="9">
    <location>
        <begin position="245"/>
        <end position="268"/>
    </location>
</feature>
<keyword evidence="7 9" id="KW-0472">Membrane</keyword>
<dbReference type="Proteomes" id="UP000231553">
    <property type="component" value="Unassembled WGS sequence"/>
</dbReference>
<evidence type="ECO:0000256" key="1">
    <source>
        <dbReference type="ARBA" id="ARBA00004651"/>
    </source>
</evidence>
<dbReference type="InterPro" id="IPR052157">
    <property type="entry name" value="BCAA_transport_permease"/>
</dbReference>
<evidence type="ECO:0000256" key="6">
    <source>
        <dbReference type="ARBA" id="ARBA00022989"/>
    </source>
</evidence>
<keyword evidence="4 9" id="KW-0812">Transmembrane</keyword>
<dbReference type="PANTHER" id="PTHR11795:SF442">
    <property type="entry name" value="ABC TRANSPORTER ATP-BINDING PROTEIN"/>
    <property type="match status" value="1"/>
</dbReference>
<evidence type="ECO:0000313" key="10">
    <source>
        <dbReference type="EMBL" id="PJE36772.1"/>
    </source>
</evidence>
<keyword evidence="2" id="KW-0813">Transport</keyword>
<evidence type="ECO:0000256" key="7">
    <source>
        <dbReference type="ARBA" id="ARBA00023136"/>
    </source>
</evidence>
<keyword evidence="11" id="KW-1185">Reference proteome</keyword>
<dbReference type="CDD" id="cd06582">
    <property type="entry name" value="TM_PBP1_LivH_like"/>
    <property type="match status" value="1"/>
</dbReference>
<comment type="similarity">
    <text evidence="8">Belongs to the binding-protein-dependent transport system permease family. LivHM subfamily.</text>
</comment>
<dbReference type="PANTHER" id="PTHR11795">
    <property type="entry name" value="BRANCHED-CHAIN AMINO ACID TRANSPORT SYSTEM PERMEASE PROTEIN LIVH"/>
    <property type="match status" value="1"/>
</dbReference>
<feature type="transmembrane region" description="Helical" evidence="9">
    <location>
        <begin position="217"/>
        <end position="238"/>
    </location>
</feature>
<feature type="transmembrane region" description="Helical" evidence="9">
    <location>
        <begin position="185"/>
        <end position="211"/>
    </location>
</feature>
<dbReference type="GO" id="GO:0005886">
    <property type="term" value="C:plasma membrane"/>
    <property type="evidence" value="ECO:0007669"/>
    <property type="project" value="UniProtKB-SubCell"/>
</dbReference>
<dbReference type="EMBL" id="PGTB01000031">
    <property type="protein sequence ID" value="PJE36772.1"/>
    <property type="molecule type" value="Genomic_DNA"/>
</dbReference>
<feature type="transmembrane region" description="Helical" evidence="9">
    <location>
        <begin position="288"/>
        <end position="307"/>
    </location>
</feature>
<evidence type="ECO:0000256" key="2">
    <source>
        <dbReference type="ARBA" id="ARBA00022448"/>
    </source>
</evidence>
<sequence>MDLIAINLLDGLVTGLLLFLLSSGLTLIFSMMGVLNFAHASFYMLGAYFAYQISRYVGFWPGLILAPPLVGVLGALVERYGLRRVHQYGHVPELIFTFGLALLIEEIVQFFWGKNIVPYNEPELLTFTLFSIGGNAVPAYKVFMIFISMGIFLSLLYVLTRTRVGMIIQAALSYPRTVEALGHNVPLVFMGVFGVGTALAGVAGVIAGPVLGTFPGMAYLLGSIVFVTIVIGGLGSLWGALVASLLIGWLTTFAASYNFEFATLLGALGLERPVDLSDSYLADLWTLTLPQIGPILPYLLMVLILVFRPYGLFGKRDV</sequence>
<evidence type="ECO:0000256" key="4">
    <source>
        <dbReference type="ARBA" id="ARBA00022692"/>
    </source>
</evidence>
<feature type="transmembrane region" description="Helical" evidence="9">
    <location>
        <begin position="139"/>
        <end position="159"/>
    </location>
</feature>
<comment type="caution">
    <text evidence="10">The sequence shown here is derived from an EMBL/GenBank/DDBJ whole genome shotgun (WGS) entry which is preliminary data.</text>
</comment>
<dbReference type="OrthoDB" id="9807115at2"/>
<comment type="subcellular location">
    <subcellularLocation>
        <location evidence="1">Cell membrane</location>
        <topology evidence="1">Multi-pass membrane protein</topology>
    </subcellularLocation>
</comment>
<accession>A0A2M8J1X5</accession>
<name>A0A2M8J1X5_9RHOB</name>